<feature type="transmembrane region" description="Helical" evidence="7">
    <location>
        <begin position="369"/>
        <end position="388"/>
    </location>
</feature>
<comment type="similarity">
    <text evidence="2">Belongs to the membrane-bound acyltransferase family.</text>
</comment>
<feature type="transmembrane region" description="Helical" evidence="7">
    <location>
        <begin position="43"/>
        <end position="65"/>
    </location>
</feature>
<feature type="transmembrane region" description="Helical" evidence="7">
    <location>
        <begin position="451"/>
        <end position="469"/>
    </location>
</feature>
<dbReference type="AlphaFoldDB" id="A0A5J4SQB9"/>
<keyword evidence="4 7" id="KW-0812">Transmembrane</keyword>
<evidence type="ECO:0000256" key="7">
    <source>
        <dbReference type="SAM" id="Phobius"/>
    </source>
</evidence>
<dbReference type="EC" id="2.3.1.-" evidence="8"/>
<evidence type="ECO:0000256" key="6">
    <source>
        <dbReference type="ARBA" id="ARBA00023136"/>
    </source>
</evidence>
<dbReference type="EMBL" id="SNRY01000077">
    <property type="protein sequence ID" value="KAA6348108.1"/>
    <property type="molecule type" value="Genomic_DNA"/>
</dbReference>
<dbReference type="InterPro" id="IPR028362">
    <property type="entry name" value="AlgI"/>
</dbReference>
<sequence length="479" mass="55917">MLFNSIDFAIFLPIVFAIYWRLVKNVKVQNLFLLSASYFFYGWWNWRYLSLVLFCSIVNYAAGLLMMKTDEKKQRKIILTVCCLVSLGVLGVFKYYDFFVISFVDAFSLIGIQLHAHTLQLILPIGISFYTFHTLSYTIDVYRKKFEPTKDVVSFFLFVSIFPLAMAGPIERAGNLLPQIYKRRTFDYGLAVDGMRQILWGLFKKMVIADNCAVIVNTVFENDQSLSGNTLALGLVFFAFQLYSDFSGYSDMALGIGKLFGFKFSQNFNYPYFATTFADFWKRNHISLTQWFMDYVYYPLVGSSAKLWYWNLCMIITFLLSGLWHGANWTFVLWGLYQGIFIVISMKLGKSRKRFEKKHNLKNNTVYQFLSMFLTFGIVCFGLVFFRAESISDAWNYISCMFSSSTLHLSLGGFNRWKIMFATIGIVILLITEWINRKKKFGLDLSIKNRIFRWVFYILIIVIIVEMGGSQEDFIYFQF</sequence>
<proteinExistence type="inferred from homology"/>
<feature type="transmembrane region" description="Helical" evidence="7">
    <location>
        <begin position="108"/>
        <end position="132"/>
    </location>
</feature>
<reference evidence="8" key="1">
    <citation type="submission" date="2019-03" db="EMBL/GenBank/DDBJ databases">
        <title>Single cell metagenomics reveals metabolic interactions within the superorganism composed of flagellate Streblomastix strix and complex community of Bacteroidetes bacteria on its surface.</title>
        <authorList>
            <person name="Treitli S.C."/>
            <person name="Kolisko M."/>
            <person name="Husnik F."/>
            <person name="Keeling P."/>
            <person name="Hampl V."/>
        </authorList>
    </citation>
    <scope>NUCLEOTIDE SEQUENCE</scope>
    <source>
        <strain evidence="8">STM</strain>
    </source>
</reference>
<name>A0A5J4SQB9_9ZZZZ</name>
<keyword evidence="5 7" id="KW-1133">Transmembrane helix</keyword>
<comment type="caution">
    <text evidence="8">The sequence shown here is derived from an EMBL/GenBank/DDBJ whole genome shotgun (WGS) entry which is preliminary data.</text>
</comment>
<evidence type="ECO:0000256" key="1">
    <source>
        <dbReference type="ARBA" id="ARBA00004651"/>
    </source>
</evidence>
<gene>
    <name evidence="8" type="ORF">EZS27_004457</name>
</gene>
<feature type="transmembrane region" description="Helical" evidence="7">
    <location>
        <begin position="419"/>
        <end position="436"/>
    </location>
</feature>
<dbReference type="GO" id="GO:0005886">
    <property type="term" value="C:plasma membrane"/>
    <property type="evidence" value="ECO:0007669"/>
    <property type="project" value="UniProtKB-SubCell"/>
</dbReference>
<evidence type="ECO:0000256" key="2">
    <source>
        <dbReference type="ARBA" id="ARBA00010323"/>
    </source>
</evidence>
<keyword evidence="8" id="KW-0808">Transferase</keyword>
<feature type="transmembrane region" description="Helical" evidence="7">
    <location>
        <begin position="77"/>
        <end position="96"/>
    </location>
</feature>
<keyword evidence="8" id="KW-0012">Acyltransferase</keyword>
<feature type="transmembrane region" description="Helical" evidence="7">
    <location>
        <begin position="5"/>
        <end position="23"/>
    </location>
</feature>
<dbReference type="InterPro" id="IPR051085">
    <property type="entry name" value="MB_O-acyltransferase"/>
</dbReference>
<dbReference type="Pfam" id="PF03062">
    <property type="entry name" value="MBOAT"/>
    <property type="match status" value="1"/>
</dbReference>
<organism evidence="8">
    <name type="scientific">termite gut metagenome</name>
    <dbReference type="NCBI Taxonomy" id="433724"/>
    <lineage>
        <taxon>unclassified sequences</taxon>
        <taxon>metagenomes</taxon>
        <taxon>organismal metagenomes</taxon>
    </lineage>
</organism>
<accession>A0A5J4SQB9</accession>
<evidence type="ECO:0000256" key="4">
    <source>
        <dbReference type="ARBA" id="ARBA00022692"/>
    </source>
</evidence>
<keyword evidence="3" id="KW-1003">Cell membrane</keyword>
<protein>
    <submittedName>
        <fullName evidence="8">Peptidoglycan O-acetyltransferase</fullName>
        <ecNumber evidence="8">2.3.1.-</ecNumber>
    </submittedName>
</protein>
<dbReference type="InterPro" id="IPR024194">
    <property type="entry name" value="Ac/AlaTfrase_AlgI/DltB"/>
</dbReference>
<feature type="transmembrane region" description="Helical" evidence="7">
    <location>
        <begin position="331"/>
        <end position="348"/>
    </location>
</feature>
<feature type="transmembrane region" description="Helical" evidence="7">
    <location>
        <begin position="152"/>
        <end position="170"/>
    </location>
</feature>
<evidence type="ECO:0000256" key="3">
    <source>
        <dbReference type="ARBA" id="ARBA00022475"/>
    </source>
</evidence>
<dbReference type="PANTHER" id="PTHR13285">
    <property type="entry name" value="ACYLTRANSFERASE"/>
    <property type="match status" value="1"/>
</dbReference>
<keyword evidence="6 7" id="KW-0472">Membrane</keyword>
<dbReference type="GO" id="GO:0016746">
    <property type="term" value="F:acyltransferase activity"/>
    <property type="evidence" value="ECO:0007669"/>
    <property type="project" value="UniProtKB-KW"/>
</dbReference>
<dbReference type="InterPro" id="IPR004299">
    <property type="entry name" value="MBOAT_fam"/>
</dbReference>
<dbReference type="PANTHER" id="PTHR13285:SF18">
    <property type="entry name" value="PROTEIN-CYSTEINE N-PALMITOYLTRANSFERASE RASP"/>
    <property type="match status" value="1"/>
</dbReference>
<dbReference type="PIRSF" id="PIRSF500217">
    <property type="entry name" value="AlgI"/>
    <property type="match status" value="1"/>
</dbReference>
<comment type="subcellular location">
    <subcellularLocation>
        <location evidence="1">Cell membrane</location>
        <topology evidence="1">Multi-pass membrane protein</topology>
    </subcellularLocation>
</comment>
<dbReference type="PIRSF" id="PIRSF016636">
    <property type="entry name" value="AlgI_DltB"/>
    <property type="match status" value="1"/>
</dbReference>
<dbReference type="GO" id="GO:0042121">
    <property type="term" value="P:alginic acid biosynthetic process"/>
    <property type="evidence" value="ECO:0007669"/>
    <property type="project" value="InterPro"/>
</dbReference>
<evidence type="ECO:0000313" key="8">
    <source>
        <dbReference type="EMBL" id="KAA6348108.1"/>
    </source>
</evidence>
<evidence type="ECO:0000256" key="5">
    <source>
        <dbReference type="ARBA" id="ARBA00022989"/>
    </source>
</evidence>